<dbReference type="Proteomes" id="UP001590951">
    <property type="component" value="Unassembled WGS sequence"/>
</dbReference>
<sequence length="167" mass="18941">MEDFRDLERTVTNEEELRAQTRRSREKCLEQLKTLYLWRYGWGVAHNGPVAYEVPVDPKTSWTVDENLQLICDTVLYFTDVTMADELNYYNVVLSAVLSCAHIMNIGHSPIAELVFSALPASEKPTKTNPLTMPSGNIFIYLDAAKESMRSVTTTFLMNMSAKALSH</sequence>
<keyword evidence="2" id="KW-1185">Reference proteome</keyword>
<evidence type="ECO:0000313" key="2">
    <source>
        <dbReference type="Proteomes" id="UP001590951"/>
    </source>
</evidence>
<proteinExistence type="predicted"/>
<reference evidence="1 2" key="1">
    <citation type="submission" date="2024-09" db="EMBL/GenBank/DDBJ databases">
        <title>Rethinking Asexuality: The Enigmatic Case of Functional Sexual Genes in Lepraria (Stereocaulaceae).</title>
        <authorList>
            <person name="Doellman M."/>
            <person name="Sun Y."/>
            <person name="Barcenas-Pena A."/>
            <person name="Lumbsch H.T."/>
            <person name="Grewe F."/>
        </authorList>
    </citation>
    <scope>NUCLEOTIDE SEQUENCE [LARGE SCALE GENOMIC DNA]</scope>
    <source>
        <strain evidence="1 2">Grewe 0041</strain>
    </source>
</reference>
<name>A0ABR4B2Y3_9LECA</name>
<comment type="caution">
    <text evidence="1">The sequence shown here is derived from an EMBL/GenBank/DDBJ whole genome shotgun (WGS) entry which is preliminary data.</text>
</comment>
<evidence type="ECO:0000313" key="1">
    <source>
        <dbReference type="EMBL" id="KAL2052267.1"/>
    </source>
</evidence>
<organism evidence="1 2">
    <name type="scientific">Lepraria finkii</name>
    <dbReference type="NCBI Taxonomy" id="1340010"/>
    <lineage>
        <taxon>Eukaryota</taxon>
        <taxon>Fungi</taxon>
        <taxon>Dikarya</taxon>
        <taxon>Ascomycota</taxon>
        <taxon>Pezizomycotina</taxon>
        <taxon>Lecanoromycetes</taxon>
        <taxon>OSLEUM clade</taxon>
        <taxon>Lecanoromycetidae</taxon>
        <taxon>Lecanorales</taxon>
        <taxon>Lecanorineae</taxon>
        <taxon>Stereocaulaceae</taxon>
        <taxon>Lepraria</taxon>
    </lineage>
</organism>
<protein>
    <submittedName>
        <fullName evidence="1">Uncharacterized protein</fullName>
    </submittedName>
</protein>
<gene>
    <name evidence="1" type="ORF">ABVK25_007426</name>
</gene>
<dbReference type="EMBL" id="JBHFEH010000028">
    <property type="protein sequence ID" value="KAL2052267.1"/>
    <property type="molecule type" value="Genomic_DNA"/>
</dbReference>
<accession>A0ABR4B2Y3</accession>